<comment type="caution">
    <text evidence="2">The sequence shown here is derived from an EMBL/GenBank/DDBJ whole genome shotgun (WGS) entry which is preliminary data.</text>
</comment>
<dbReference type="Proteomes" id="UP000320359">
    <property type="component" value="Unassembled WGS sequence"/>
</dbReference>
<name>A0A552X1Z0_9GAMM</name>
<evidence type="ECO:0000259" key="1">
    <source>
        <dbReference type="Pfam" id="PF06114"/>
    </source>
</evidence>
<dbReference type="Pfam" id="PF06114">
    <property type="entry name" value="Peptidase_M78"/>
    <property type="match status" value="1"/>
</dbReference>
<keyword evidence="3" id="KW-1185">Reference proteome</keyword>
<dbReference type="OrthoDB" id="9794834at2"/>
<evidence type="ECO:0000313" key="3">
    <source>
        <dbReference type="Proteomes" id="UP000320359"/>
    </source>
</evidence>
<accession>A0A552X1Z0</accession>
<feature type="domain" description="IrrE N-terminal-like" evidence="1">
    <location>
        <begin position="42"/>
        <end position="131"/>
    </location>
</feature>
<dbReference type="InterPro" id="IPR010359">
    <property type="entry name" value="IrrE_HExxH"/>
</dbReference>
<dbReference type="EMBL" id="VJWL01000002">
    <property type="protein sequence ID" value="TRW49062.1"/>
    <property type="molecule type" value="Genomic_DNA"/>
</dbReference>
<reference evidence="2 3" key="1">
    <citation type="submission" date="2019-07" db="EMBL/GenBank/DDBJ databases">
        <authorList>
            <person name="Yang M."/>
            <person name="Zhao D."/>
            <person name="Xiang H."/>
        </authorList>
    </citation>
    <scope>NUCLEOTIDE SEQUENCE [LARGE SCALE GENOMIC DNA]</scope>
    <source>
        <strain evidence="2 3">IM1326</strain>
    </source>
</reference>
<sequence length="145" mass="16242">MHVLEFTLPMLDENFELIVLDEKTMGANHGFAKPTKGIIALREDVYYGAIDGNPRDLMTAAHELGHLLLHHETHFMRTSADVPLRAFEDSEWQANCFAGELLVPANIVASECESINEVMELFGVSREAAKVQTKAFQKEGLINWS</sequence>
<dbReference type="InterPro" id="IPR052345">
    <property type="entry name" value="Rad_response_metalloprotease"/>
</dbReference>
<gene>
    <name evidence="2" type="ORF">FM042_07975</name>
</gene>
<protein>
    <submittedName>
        <fullName evidence="2">ImmA/IrrE family metallo-endopeptidase</fullName>
    </submittedName>
</protein>
<proteinExistence type="predicted"/>
<evidence type="ECO:0000313" key="2">
    <source>
        <dbReference type="EMBL" id="TRW49062.1"/>
    </source>
</evidence>
<dbReference type="PANTHER" id="PTHR43236">
    <property type="entry name" value="ANTITOXIN HIGA1"/>
    <property type="match status" value="1"/>
</dbReference>
<dbReference type="PANTHER" id="PTHR43236:SF2">
    <property type="entry name" value="BLL0069 PROTEIN"/>
    <property type="match status" value="1"/>
</dbReference>
<dbReference type="AlphaFoldDB" id="A0A552X1Z0"/>
<dbReference type="Gene3D" id="1.10.10.2910">
    <property type="match status" value="1"/>
</dbReference>
<organism evidence="2 3">
    <name type="scientific">Aliidiomarina halalkaliphila</name>
    <dbReference type="NCBI Taxonomy" id="2593535"/>
    <lineage>
        <taxon>Bacteria</taxon>
        <taxon>Pseudomonadati</taxon>
        <taxon>Pseudomonadota</taxon>
        <taxon>Gammaproteobacteria</taxon>
        <taxon>Alteromonadales</taxon>
        <taxon>Idiomarinaceae</taxon>
        <taxon>Aliidiomarina</taxon>
    </lineage>
</organism>